<proteinExistence type="inferred from homology"/>
<reference evidence="3 4" key="1">
    <citation type="submission" date="2018-04" db="EMBL/GenBank/DDBJ databases">
        <title>The genome sequence of Caulobacter sp. 736.</title>
        <authorList>
            <person name="Gao J."/>
            <person name="Sun J."/>
        </authorList>
    </citation>
    <scope>NUCLEOTIDE SEQUENCE [LARGE SCALE GENOMIC DNA]</scope>
    <source>
        <strain evidence="3 4">736</strain>
    </source>
</reference>
<protein>
    <submittedName>
        <fullName evidence="3">Flagellar biosynthesis protein FlhB</fullName>
    </submittedName>
</protein>
<keyword evidence="3" id="KW-0966">Cell projection</keyword>
<keyword evidence="4" id="KW-1185">Reference proteome</keyword>
<accession>A0A2T9JGP9</accession>
<keyword evidence="3" id="KW-0282">Flagellum</keyword>
<organism evidence="3 4">
    <name type="scientific">Caulobacter radicis</name>
    <dbReference type="NCBI Taxonomy" id="2172650"/>
    <lineage>
        <taxon>Bacteria</taxon>
        <taxon>Pseudomonadati</taxon>
        <taxon>Pseudomonadota</taxon>
        <taxon>Alphaproteobacteria</taxon>
        <taxon>Caulobacterales</taxon>
        <taxon>Caulobacteraceae</taxon>
        <taxon>Caulobacter</taxon>
    </lineage>
</organism>
<dbReference type="PANTHER" id="PTHR30531">
    <property type="entry name" value="FLAGELLAR BIOSYNTHETIC PROTEIN FLHB"/>
    <property type="match status" value="1"/>
</dbReference>
<sequence>MENTEQNRSEKPTPFKLKKAREKGSVARSMDLSFLTGSFALLAYLWISGDAVWSQLTRAAAQALVAAPNVSASRHEILIVTAGVLTSMFRPLTLLCATIFLVVGVFEVVQTGLVFSTQPLKPDFSRLSPAKGFKRVFSVRTLIETAKTILKFGAYATLATVIVQAAWAVDGPAATDAARLAQAMGGTSFRLLMFFVGGALVFALLDQWLVRREFLKQMRMSRRELRRESRDREGEPRIKQRRRQLHGEFVKMSQSLRNMRGADVLLTNPTHFAVALRYDPRSMEAPIVVSLGAHQFAQRLKAVAFSYGVPIVPDPPLARALYRSCQLRQAVPPDYYGPVSRIYMTLRERRREHPAREP</sequence>
<evidence type="ECO:0000313" key="4">
    <source>
        <dbReference type="Proteomes" id="UP000244913"/>
    </source>
</evidence>
<evidence type="ECO:0000256" key="1">
    <source>
        <dbReference type="ARBA" id="ARBA00010690"/>
    </source>
</evidence>
<feature type="transmembrane region" description="Helical" evidence="2">
    <location>
        <begin position="149"/>
        <end position="169"/>
    </location>
</feature>
<feature type="transmembrane region" description="Helical" evidence="2">
    <location>
        <begin position="26"/>
        <end position="47"/>
    </location>
</feature>
<dbReference type="Pfam" id="PF01312">
    <property type="entry name" value="Bac_export_2"/>
    <property type="match status" value="1"/>
</dbReference>
<dbReference type="Gene3D" id="3.40.1690.10">
    <property type="entry name" value="secretion proteins EscU"/>
    <property type="match status" value="1"/>
</dbReference>
<dbReference type="GO" id="GO:0009306">
    <property type="term" value="P:protein secretion"/>
    <property type="evidence" value="ECO:0007669"/>
    <property type="project" value="InterPro"/>
</dbReference>
<dbReference type="InterPro" id="IPR006135">
    <property type="entry name" value="T3SS_substrate_exporter"/>
</dbReference>
<comment type="similarity">
    <text evidence="1">Belongs to the type III secretion exporter family.</text>
</comment>
<name>A0A2T9JGP9_9CAUL</name>
<feature type="transmembrane region" description="Helical" evidence="2">
    <location>
        <begin position="189"/>
        <end position="210"/>
    </location>
</feature>
<dbReference type="Proteomes" id="UP000244913">
    <property type="component" value="Unassembled WGS sequence"/>
</dbReference>
<keyword evidence="2" id="KW-1133">Transmembrane helix</keyword>
<dbReference type="PRINTS" id="PR00950">
    <property type="entry name" value="TYPE3IMSPROT"/>
</dbReference>
<evidence type="ECO:0000313" key="3">
    <source>
        <dbReference type="EMBL" id="PVM82858.1"/>
    </source>
</evidence>
<dbReference type="InterPro" id="IPR029025">
    <property type="entry name" value="T3SS_substrate_exporter_C"/>
</dbReference>
<keyword evidence="2" id="KW-0812">Transmembrane</keyword>
<dbReference type="AlphaFoldDB" id="A0A2T9JGP9"/>
<comment type="caution">
    <text evidence="3">The sequence shown here is derived from an EMBL/GenBank/DDBJ whole genome shotgun (WGS) entry which is preliminary data.</text>
</comment>
<dbReference type="SUPFAM" id="SSF160544">
    <property type="entry name" value="EscU C-terminal domain-like"/>
    <property type="match status" value="1"/>
</dbReference>
<dbReference type="PANTHER" id="PTHR30531:SF12">
    <property type="entry name" value="FLAGELLAR BIOSYNTHETIC PROTEIN FLHB"/>
    <property type="match status" value="1"/>
</dbReference>
<dbReference type="RefSeq" id="WP_116567182.1">
    <property type="nucleotide sequence ID" value="NZ_QDKP01000034.1"/>
</dbReference>
<dbReference type="GO" id="GO:0005886">
    <property type="term" value="C:plasma membrane"/>
    <property type="evidence" value="ECO:0007669"/>
    <property type="project" value="TreeGrafter"/>
</dbReference>
<keyword evidence="3" id="KW-0969">Cilium</keyword>
<gene>
    <name evidence="3" type="ORF">DDF65_11040</name>
</gene>
<feature type="transmembrane region" description="Helical" evidence="2">
    <location>
        <begin position="92"/>
        <end position="116"/>
    </location>
</feature>
<evidence type="ECO:0000256" key="2">
    <source>
        <dbReference type="SAM" id="Phobius"/>
    </source>
</evidence>
<keyword evidence="2" id="KW-0472">Membrane</keyword>
<dbReference type="EMBL" id="QDKP01000034">
    <property type="protein sequence ID" value="PVM82858.1"/>
    <property type="molecule type" value="Genomic_DNA"/>
</dbReference>